<organism evidence="1 2">
    <name type="scientific">Nibea albiflora</name>
    <name type="common">Yellow drum</name>
    <name type="synonym">Corvina albiflora</name>
    <dbReference type="NCBI Taxonomy" id="240163"/>
    <lineage>
        <taxon>Eukaryota</taxon>
        <taxon>Metazoa</taxon>
        <taxon>Chordata</taxon>
        <taxon>Craniata</taxon>
        <taxon>Vertebrata</taxon>
        <taxon>Euteleostomi</taxon>
        <taxon>Actinopterygii</taxon>
        <taxon>Neopterygii</taxon>
        <taxon>Teleostei</taxon>
        <taxon>Neoteleostei</taxon>
        <taxon>Acanthomorphata</taxon>
        <taxon>Eupercaria</taxon>
        <taxon>Sciaenidae</taxon>
        <taxon>Nibea</taxon>
    </lineage>
</organism>
<name>A0ACB7EMH7_NIBAL</name>
<dbReference type="EMBL" id="CM024793">
    <property type="protein sequence ID" value="KAG8003031.1"/>
    <property type="molecule type" value="Genomic_DNA"/>
</dbReference>
<keyword evidence="2" id="KW-1185">Reference proteome</keyword>
<protein>
    <submittedName>
        <fullName evidence="1">Uncharacterized protein</fullName>
    </submittedName>
</protein>
<feature type="non-terminal residue" evidence="1">
    <location>
        <position position="1"/>
    </location>
</feature>
<gene>
    <name evidence="1" type="ORF">GBF38_015691</name>
</gene>
<reference evidence="1" key="1">
    <citation type="submission" date="2020-04" db="EMBL/GenBank/DDBJ databases">
        <title>A chromosome-scale assembly and high-density genetic map of the yellow drum (Nibea albiflora) genome.</title>
        <authorList>
            <person name="Xu D."/>
            <person name="Zhang W."/>
            <person name="Chen R."/>
            <person name="Tan P."/>
            <person name="Wang L."/>
            <person name="Song H."/>
            <person name="Tian L."/>
            <person name="Zhu Q."/>
            <person name="Wang B."/>
        </authorList>
    </citation>
    <scope>NUCLEOTIDE SEQUENCE</scope>
    <source>
        <strain evidence="1">ZJHYS-2018</strain>
    </source>
</reference>
<dbReference type="Proteomes" id="UP000805704">
    <property type="component" value="Chromosome 5"/>
</dbReference>
<feature type="non-terminal residue" evidence="1">
    <location>
        <position position="122"/>
    </location>
</feature>
<comment type="caution">
    <text evidence="1">The sequence shown here is derived from an EMBL/GenBank/DDBJ whole genome shotgun (WGS) entry which is preliminary data.</text>
</comment>
<sequence length="122" mass="13289">DTRLVSVRLVVKRVSWQLSLLDASSAAGSAESFISNIFEEVCEDDSSLSSEEEAEMSEPTWLAADLGAASDLSPPSRGERMRHSPQNTHSKEDDGKDDTALNCLSSTTYRLKSAADESLRHT</sequence>
<evidence type="ECO:0000313" key="2">
    <source>
        <dbReference type="Proteomes" id="UP000805704"/>
    </source>
</evidence>
<evidence type="ECO:0000313" key="1">
    <source>
        <dbReference type="EMBL" id="KAG8003031.1"/>
    </source>
</evidence>
<proteinExistence type="predicted"/>
<accession>A0ACB7EMH7</accession>